<name>A0A1W1HZJ9_9BACT</name>
<gene>
    <name evidence="3" type="ORF">NSJP_0003</name>
</gene>
<evidence type="ECO:0000313" key="4">
    <source>
        <dbReference type="Proteomes" id="UP000192042"/>
    </source>
</evidence>
<keyword evidence="3" id="KW-0808">Transferase</keyword>
<organism evidence="3 4">
    <name type="scientific">Nitrospira japonica</name>
    <dbReference type="NCBI Taxonomy" id="1325564"/>
    <lineage>
        <taxon>Bacteria</taxon>
        <taxon>Pseudomonadati</taxon>
        <taxon>Nitrospirota</taxon>
        <taxon>Nitrospiria</taxon>
        <taxon>Nitrospirales</taxon>
        <taxon>Nitrospiraceae</taxon>
        <taxon>Nitrospira</taxon>
    </lineage>
</organism>
<keyword evidence="4" id="KW-1185">Reference proteome</keyword>
<keyword evidence="3" id="KW-0328">Glycosyltransferase</keyword>
<dbReference type="EC" id="2.4.-.-" evidence="3"/>
<dbReference type="RefSeq" id="WP_172834048.1">
    <property type="nucleotide sequence ID" value="NZ_LT828648.1"/>
</dbReference>
<protein>
    <submittedName>
        <fullName evidence="3">Putative Lipopolysaccharide core biosynthesis glycosyltransferase</fullName>
        <ecNumber evidence="3">2.4.-.-</ecNumber>
    </submittedName>
</protein>
<evidence type="ECO:0000256" key="1">
    <source>
        <dbReference type="ARBA" id="ARBA00038494"/>
    </source>
</evidence>
<sequence length="258" mass="29323">MPAVTALIITKNEEINIADCLASVRWTEERLVIDAESKDRTAELARAAGADVVVRPWPGFGPQKNFGMERAASDWILIVDADERVPGPLAEEIRSLLSRWTEGDPVAYEIPRMNFYYGAWIRHAGLYPDYQIRLVRKGTAAYNDVPVHENLIVRGTIGKLVQPFEHQTERRIDDHFRKFGLYTTLAAREKGRTVSTVRRRDLLARPLVVFLKTYLLKRGYRDGVRGLIVCLFASMYTFVKYAKLWDATRTPAASRGPA</sequence>
<dbReference type="InterPro" id="IPR001173">
    <property type="entry name" value="Glyco_trans_2-like"/>
</dbReference>
<dbReference type="SUPFAM" id="SSF53448">
    <property type="entry name" value="Nucleotide-diphospho-sugar transferases"/>
    <property type="match status" value="1"/>
</dbReference>
<dbReference type="PANTHER" id="PTHR43630:SF2">
    <property type="entry name" value="GLYCOSYLTRANSFERASE"/>
    <property type="match status" value="1"/>
</dbReference>
<dbReference type="EMBL" id="LT828648">
    <property type="protein sequence ID" value="SLM46175.1"/>
    <property type="molecule type" value="Genomic_DNA"/>
</dbReference>
<evidence type="ECO:0000259" key="2">
    <source>
        <dbReference type="Pfam" id="PF00535"/>
    </source>
</evidence>
<comment type="similarity">
    <text evidence="1">Belongs to the glycosyltransferase 2 family. WaaE/KdtX subfamily.</text>
</comment>
<dbReference type="STRING" id="1325564.NSJP_0003"/>
<proteinExistence type="inferred from homology"/>
<dbReference type="Pfam" id="PF00535">
    <property type="entry name" value="Glycos_transf_2"/>
    <property type="match status" value="1"/>
</dbReference>
<dbReference type="InterPro" id="IPR029044">
    <property type="entry name" value="Nucleotide-diphossugar_trans"/>
</dbReference>
<dbReference type="CDD" id="cd02511">
    <property type="entry name" value="Beta4Glucosyltransferase"/>
    <property type="match status" value="1"/>
</dbReference>
<dbReference type="AlphaFoldDB" id="A0A1W1HZJ9"/>
<dbReference type="GO" id="GO:0016757">
    <property type="term" value="F:glycosyltransferase activity"/>
    <property type="evidence" value="ECO:0007669"/>
    <property type="project" value="UniProtKB-KW"/>
</dbReference>
<dbReference type="Proteomes" id="UP000192042">
    <property type="component" value="Chromosome I"/>
</dbReference>
<reference evidence="3 4" key="1">
    <citation type="submission" date="2017-03" db="EMBL/GenBank/DDBJ databases">
        <authorList>
            <person name="Afonso C.L."/>
            <person name="Miller P.J."/>
            <person name="Scott M.A."/>
            <person name="Spackman E."/>
            <person name="Goraichik I."/>
            <person name="Dimitrov K.M."/>
            <person name="Suarez D.L."/>
            <person name="Swayne D.E."/>
        </authorList>
    </citation>
    <scope>NUCLEOTIDE SEQUENCE [LARGE SCALE GENOMIC DNA]</scope>
    <source>
        <strain evidence="3">Genome sequencing of Nitrospira japonica strain NJ11</strain>
    </source>
</reference>
<dbReference type="KEGG" id="nja:NSJP_0003"/>
<evidence type="ECO:0000313" key="3">
    <source>
        <dbReference type="EMBL" id="SLM46175.1"/>
    </source>
</evidence>
<dbReference type="Gene3D" id="3.90.550.10">
    <property type="entry name" value="Spore Coat Polysaccharide Biosynthesis Protein SpsA, Chain A"/>
    <property type="match status" value="1"/>
</dbReference>
<accession>A0A1W1HZJ9</accession>
<dbReference type="PANTHER" id="PTHR43630">
    <property type="entry name" value="POLY-BETA-1,6-N-ACETYL-D-GLUCOSAMINE SYNTHASE"/>
    <property type="match status" value="1"/>
</dbReference>
<feature type="domain" description="Glycosyltransferase 2-like" evidence="2">
    <location>
        <begin position="6"/>
        <end position="105"/>
    </location>
</feature>